<dbReference type="Gene3D" id="3.40.630.30">
    <property type="match status" value="1"/>
</dbReference>
<organism evidence="2 3">
    <name type="scientific">Paractinoplanes ovalisporus</name>
    <dbReference type="NCBI Taxonomy" id="2810368"/>
    <lineage>
        <taxon>Bacteria</taxon>
        <taxon>Bacillati</taxon>
        <taxon>Actinomycetota</taxon>
        <taxon>Actinomycetes</taxon>
        <taxon>Micromonosporales</taxon>
        <taxon>Micromonosporaceae</taxon>
        <taxon>Paractinoplanes</taxon>
    </lineage>
</organism>
<reference evidence="2 3" key="1">
    <citation type="submission" date="2021-01" db="EMBL/GenBank/DDBJ databases">
        <title>Actinoplanes sp. nov. LDG1-06 isolated from lichen.</title>
        <authorList>
            <person name="Saeng-In P."/>
            <person name="Phongsopitanun W."/>
            <person name="Kanchanasin P."/>
            <person name="Yuki M."/>
            <person name="Kudo T."/>
            <person name="Ohkuma M."/>
            <person name="Tanasupawat S."/>
        </authorList>
    </citation>
    <scope>NUCLEOTIDE SEQUENCE [LARGE SCALE GENOMIC DNA]</scope>
    <source>
        <strain evidence="2 3">LDG1-06</strain>
    </source>
</reference>
<dbReference type="InterPro" id="IPR016181">
    <property type="entry name" value="Acyl_CoA_acyltransferase"/>
</dbReference>
<gene>
    <name evidence="2" type="ORF">JIG36_29060</name>
</gene>
<dbReference type="PROSITE" id="PS51186">
    <property type="entry name" value="GNAT"/>
    <property type="match status" value="1"/>
</dbReference>
<dbReference type="InterPro" id="IPR013653">
    <property type="entry name" value="GCN5-like_dom"/>
</dbReference>
<name>A0ABS2AIF0_9ACTN</name>
<evidence type="ECO:0000259" key="1">
    <source>
        <dbReference type="PROSITE" id="PS51186"/>
    </source>
</evidence>
<accession>A0ABS2AIF0</accession>
<comment type="caution">
    <text evidence="2">The sequence shown here is derived from an EMBL/GenBank/DDBJ whole genome shotgun (WGS) entry which is preliminary data.</text>
</comment>
<dbReference type="EMBL" id="JAENHP010000011">
    <property type="protein sequence ID" value="MBM2619601.1"/>
    <property type="molecule type" value="Genomic_DNA"/>
</dbReference>
<dbReference type="Proteomes" id="UP000632138">
    <property type="component" value="Unassembled WGS sequence"/>
</dbReference>
<feature type="domain" description="N-acetyltransferase" evidence="1">
    <location>
        <begin position="80"/>
        <end position="217"/>
    </location>
</feature>
<proteinExistence type="predicted"/>
<evidence type="ECO:0000313" key="2">
    <source>
        <dbReference type="EMBL" id="MBM2619601.1"/>
    </source>
</evidence>
<protein>
    <submittedName>
        <fullName evidence="2">GNAT family N-acetyltransferase</fullName>
    </submittedName>
</protein>
<dbReference type="Pfam" id="PF08445">
    <property type="entry name" value="FR47"/>
    <property type="match status" value="1"/>
</dbReference>
<dbReference type="RefSeq" id="WP_203379592.1">
    <property type="nucleotide sequence ID" value="NZ_JAENHP010000011.1"/>
</dbReference>
<sequence>MRDLIERWQRGWAVARHVPEAEDVGGGLRTECHQMGRDIEYVASDPEALPRLSELVLAERDITWLTVPTTDPDAVAHAVETYGLVVLKRSEQLMTINLADHPAAEALGGDYRLRQRRDGDALTVEIVQDGGEVAARGSMGLHARDAIADRIETYPEHRRRGLAGVVMGALAGSAREEGADHGLLIASEDGQKLYRALGWQPVADVVIAAPPGVTYPT</sequence>
<keyword evidence="3" id="KW-1185">Reference proteome</keyword>
<dbReference type="SUPFAM" id="SSF55729">
    <property type="entry name" value="Acyl-CoA N-acyltransferases (Nat)"/>
    <property type="match status" value="1"/>
</dbReference>
<evidence type="ECO:0000313" key="3">
    <source>
        <dbReference type="Proteomes" id="UP000632138"/>
    </source>
</evidence>
<dbReference type="InterPro" id="IPR000182">
    <property type="entry name" value="GNAT_dom"/>
</dbReference>